<dbReference type="PANTHER" id="PTHR43060:SF3">
    <property type="entry name" value="2-HYDROXY-3-OXOPROPIONATE REDUCTASE"/>
    <property type="match status" value="1"/>
</dbReference>
<evidence type="ECO:0000259" key="6">
    <source>
        <dbReference type="Pfam" id="PF14833"/>
    </source>
</evidence>
<evidence type="ECO:0000313" key="7">
    <source>
        <dbReference type="EMBL" id="MRG84978.1"/>
    </source>
</evidence>
<accession>A0A6G1X2C7</accession>
<reference evidence="7 8" key="1">
    <citation type="submission" date="2019-11" db="EMBL/GenBank/DDBJ databases">
        <authorList>
            <person name="Li J."/>
        </authorList>
    </citation>
    <scope>NUCLEOTIDE SEQUENCE [LARGE SCALE GENOMIC DNA]</scope>
    <source>
        <strain evidence="7 8">J4</strain>
    </source>
</reference>
<keyword evidence="2 7" id="KW-0560">Oxidoreductase</keyword>
<keyword evidence="3" id="KW-0520">NAD</keyword>
<evidence type="ECO:0000259" key="5">
    <source>
        <dbReference type="Pfam" id="PF03446"/>
    </source>
</evidence>
<evidence type="ECO:0000313" key="8">
    <source>
        <dbReference type="Proteomes" id="UP000480185"/>
    </source>
</evidence>
<dbReference type="InterPro" id="IPR008927">
    <property type="entry name" value="6-PGluconate_DH-like_C_sf"/>
</dbReference>
<keyword evidence="8" id="KW-1185">Reference proteome</keyword>
<name>A0A6G1X2C7_9BACI</name>
<evidence type="ECO:0000256" key="1">
    <source>
        <dbReference type="ARBA" id="ARBA00009080"/>
    </source>
</evidence>
<evidence type="ECO:0000256" key="3">
    <source>
        <dbReference type="ARBA" id="ARBA00023027"/>
    </source>
</evidence>
<comment type="caution">
    <text evidence="7">The sequence shown here is derived from an EMBL/GenBank/DDBJ whole genome shotgun (WGS) entry which is preliminary data.</text>
</comment>
<dbReference type="Gene3D" id="1.10.1040.10">
    <property type="entry name" value="N-(1-d-carboxylethyl)-l-norvaline Dehydrogenase, domain 2"/>
    <property type="match status" value="1"/>
</dbReference>
<dbReference type="Proteomes" id="UP000480185">
    <property type="component" value="Unassembled WGS sequence"/>
</dbReference>
<dbReference type="Pfam" id="PF03446">
    <property type="entry name" value="NAD_binding_2"/>
    <property type="match status" value="1"/>
</dbReference>
<dbReference type="GO" id="GO:0051287">
    <property type="term" value="F:NAD binding"/>
    <property type="evidence" value="ECO:0007669"/>
    <property type="project" value="InterPro"/>
</dbReference>
<evidence type="ECO:0000256" key="4">
    <source>
        <dbReference type="PIRSR" id="PIRSR000103-1"/>
    </source>
</evidence>
<dbReference type="GO" id="GO:0046395">
    <property type="term" value="P:carboxylic acid catabolic process"/>
    <property type="evidence" value="ECO:0007669"/>
    <property type="project" value="UniProtKB-ARBA"/>
</dbReference>
<dbReference type="EMBL" id="WJNH01000001">
    <property type="protein sequence ID" value="MRG84978.1"/>
    <property type="molecule type" value="Genomic_DNA"/>
</dbReference>
<dbReference type="InterPro" id="IPR013328">
    <property type="entry name" value="6PGD_dom2"/>
</dbReference>
<feature type="active site" evidence="4">
    <location>
        <position position="170"/>
    </location>
</feature>
<dbReference type="GO" id="GO:0046487">
    <property type="term" value="P:glyoxylate metabolic process"/>
    <property type="evidence" value="ECO:0007669"/>
    <property type="project" value="InterPro"/>
</dbReference>
<dbReference type="NCBIfam" id="TIGR01505">
    <property type="entry name" value="tartro_sem_red"/>
    <property type="match status" value="1"/>
</dbReference>
<dbReference type="FunFam" id="3.40.50.720:FF:000071">
    <property type="entry name" value="2-hydroxy-3-oxopropionate reductase"/>
    <property type="match status" value="1"/>
</dbReference>
<comment type="similarity">
    <text evidence="1">Belongs to the HIBADH-related family.</text>
</comment>
<dbReference type="PIRSF" id="PIRSF000103">
    <property type="entry name" value="HIBADH"/>
    <property type="match status" value="1"/>
</dbReference>
<dbReference type="SUPFAM" id="SSF48179">
    <property type="entry name" value="6-phosphogluconate dehydrogenase C-terminal domain-like"/>
    <property type="match status" value="1"/>
</dbReference>
<gene>
    <name evidence="7" type="ORF">GH754_01395</name>
</gene>
<dbReference type="InterPro" id="IPR006398">
    <property type="entry name" value="Tartro_sem_red"/>
</dbReference>
<dbReference type="InterPro" id="IPR006115">
    <property type="entry name" value="6PGDH_NADP-bd"/>
</dbReference>
<dbReference type="PANTHER" id="PTHR43060">
    <property type="entry name" value="3-HYDROXYISOBUTYRATE DEHYDROGENASE-LIKE 1, MITOCHONDRIAL-RELATED"/>
    <property type="match status" value="1"/>
</dbReference>
<dbReference type="InterPro" id="IPR036291">
    <property type="entry name" value="NAD(P)-bd_dom_sf"/>
</dbReference>
<evidence type="ECO:0000256" key="2">
    <source>
        <dbReference type="ARBA" id="ARBA00023002"/>
    </source>
</evidence>
<dbReference type="Gene3D" id="3.40.50.720">
    <property type="entry name" value="NAD(P)-binding Rossmann-like Domain"/>
    <property type="match status" value="1"/>
</dbReference>
<dbReference type="NCBIfam" id="NF008592">
    <property type="entry name" value="PRK11559.1"/>
    <property type="match status" value="1"/>
</dbReference>
<organism evidence="7 8">
    <name type="scientific">Salinibacillus xinjiangensis</name>
    <dbReference type="NCBI Taxonomy" id="1229268"/>
    <lineage>
        <taxon>Bacteria</taxon>
        <taxon>Bacillati</taxon>
        <taxon>Bacillota</taxon>
        <taxon>Bacilli</taxon>
        <taxon>Bacillales</taxon>
        <taxon>Bacillaceae</taxon>
        <taxon>Salinibacillus</taxon>
    </lineage>
</organism>
<dbReference type="SUPFAM" id="SSF51735">
    <property type="entry name" value="NAD(P)-binding Rossmann-fold domains"/>
    <property type="match status" value="1"/>
</dbReference>
<dbReference type="AlphaFoldDB" id="A0A6G1X2C7"/>
<dbReference type="InterPro" id="IPR029154">
    <property type="entry name" value="HIBADH-like_NADP-bd"/>
</dbReference>
<protein>
    <submittedName>
        <fullName evidence="7">2-hydroxy-3-oxopropionate reductase</fullName>
        <ecNumber evidence="7">1.1.1.60</ecNumber>
    </submittedName>
</protein>
<dbReference type="OrthoDB" id="9786703at2"/>
<proteinExistence type="inferred from homology"/>
<dbReference type="GO" id="GO:0050661">
    <property type="term" value="F:NADP binding"/>
    <property type="evidence" value="ECO:0007669"/>
    <property type="project" value="InterPro"/>
</dbReference>
<feature type="domain" description="6-phosphogluconate dehydrogenase NADP-binding" evidence="5">
    <location>
        <begin position="2"/>
        <end position="161"/>
    </location>
</feature>
<dbReference type="InterPro" id="IPR015815">
    <property type="entry name" value="HIBADH-related"/>
</dbReference>
<feature type="domain" description="3-hydroxyisobutyrate dehydrogenase-like NAD-binding" evidence="6">
    <location>
        <begin position="164"/>
        <end position="283"/>
    </location>
</feature>
<dbReference type="GO" id="GO:0008679">
    <property type="term" value="F:2-hydroxy-3-oxopropionate reductase activity"/>
    <property type="evidence" value="ECO:0007669"/>
    <property type="project" value="UniProtKB-EC"/>
</dbReference>
<dbReference type="EC" id="1.1.1.60" evidence="7"/>
<sequence length="305" mass="32403">MKLGFIGLGIMGRPMTKNLLTNGYQVTVFDINKEAVQQLVQAGAQGADSPKDVAKESDVIFTMLPNSNHVKSVVLDENGVIHGAKEGAIVVDMSSITPVASKEIADRLVEKGMHMLDAPVSGGEPKAIDGTLAIMVGGKPDIFEKVKPSLACMGQDITLVGDHGCGTTAKLANQIIVNVNIAAMSEALVLAQKAGIDVGKMYEAIKGGLAGSAVLDAKVPLILERNFVAGGRIDINAKDLMNVMETGHQMNVPLPLSSQVLEMFQTLKADGKEADDHGGLVQYFEKLAKTEVKRVENHDELQNVH</sequence>
<dbReference type="Pfam" id="PF14833">
    <property type="entry name" value="NAD_binding_11"/>
    <property type="match status" value="1"/>
</dbReference>